<dbReference type="Proteomes" id="UP000479190">
    <property type="component" value="Unassembled WGS sequence"/>
</dbReference>
<protein>
    <submittedName>
        <fullName evidence="1">Uncharacterized protein</fullName>
    </submittedName>
</protein>
<dbReference type="EMBL" id="CADCXV010000413">
    <property type="protein sequence ID" value="CAB0030054.1"/>
    <property type="molecule type" value="Genomic_DNA"/>
</dbReference>
<organism evidence="1 2">
    <name type="scientific">Trichogramma brassicae</name>
    <dbReference type="NCBI Taxonomy" id="86971"/>
    <lineage>
        <taxon>Eukaryota</taxon>
        <taxon>Metazoa</taxon>
        <taxon>Ecdysozoa</taxon>
        <taxon>Arthropoda</taxon>
        <taxon>Hexapoda</taxon>
        <taxon>Insecta</taxon>
        <taxon>Pterygota</taxon>
        <taxon>Neoptera</taxon>
        <taxon>Endopterygota</taxon>
        <taxon>Hymenoptera</taxon>
        <taxon>Apocrita</taxon>
        <taxon>Proctotrupomorpha</taxon>
        <taxon>Chalcidoidea</taxon>
        <taxon>Trichogrammatidae</taxon>
        <taxon>Trichogramma</taxon>
    </lineage>
</organism>
<evidence type="ECO:0000313" key="2">
    <source>
        <dbReference type="Proteomes" id="UP000479190"/>
    </source>
</evidence>
<keyword evidence="2" id="KW-1185">Reference proteome</keyword>
<gene>
    <name evidence="1" type="ORF">TBRA_LOCUS2070</name>
</gene>
<dbReference type="AlphaFoldDB" id="A0A6H5I0P8"/>
<name>A0A6H5I0P8_9HYME</name>
<evidence type="ECO:0000313" key="1">
    <source>
        <dbReference type="EMBL" id="CAB0030054.1"/>
    </source>
</evidence>
<sequence>MTQKFTGLTCNAVIDPSLGPYDHLKYNIISTASYRDQTFNTLPMKITSRNGAAAGRAAAAAAPEHMKIKII</sequence>
<proteinExistence type="predicted"/>
<reference evidence="1 2" key="1">
    <citation type="submission" date="2020-02" db="EMBL/GenBank/DDBJ databases">
        <authorList>
            <person name="Ferguson B K."/>
        </authorList>
    </citation>
    <scope>NUCLEOTIDE SEQUENCE [LARGE SCALE GENOMIC DNA]</scope>
</reference>
<accession>A0A6H5I0P8</accession>